<evidence type="ECO:0000256" key="12">
    <source>
        <dbReference type="ARBA" id="ARBA00023136"/>
    </source>
</evidence>
<proteinExistence type="inferred from homology"/>
<evidence type="ECO:0000313" key="15">
    <source>
        <dbReference type="EMBL" id="PIT95553.1"/>
    </source>
</evidence>
<evidence type="ECO:0000256" key="1">
    <source>
        <dbReference type="ARBA" id="ARBA00001947"/>
    </source>
</evidence>
<comment type="cofactor">
    <cofactor evidence="1">
        <name>Zn(2+)</name>
        <dbReference type="ChEBI" id="CHEBI:29105"/>
    </cofactor>
</comment>
<dbReference type="Proteomes" id="UP000228964">
    <property type="component" value="Unassembled WGS sequence"/>
</dbReference>
<evidence type="ECO:0000256" key="6">
    <source>
        <dbReference type="ARBA" id="ARBA00022692"/>
    </source>
</evidence>
<feature type="transmembrane region" description="Helical" evidence="13">
    <location>
        <begin position="119"/>
        <end position="139"/>
    </location>
</feature>
<accession>A0A2M6WRZ2</accession>
<organism evidence="15 16">
    <name type="scientific">Candidatus Falkowbacteria bacterium CG10_big_fil_rev_8_21_14_0_10_38_22</name>
    <dbReference type="NCBI Taxonomy" id="1974564"/>
    <lineage>
        <taxon>Bacteria</taxon>
        <taxon>Candidatus Falkowiibacteriota</taxon>
    </lineage>
</organism>
<feature type="transmembrane region" description="Helical" evidence="13">
    <location>
        <begin position="49"/>
        <end position="70"/>
    </location>
</feature>
<evidence type="ECO:0000313" key="16">
    <source>
        <dbReference type="Proteomes" id="UP000228964"/>
    </source>
</evidence>
<evidence type="ECO:0000256" key="4">
    <source>
        <dbReference type="ARBA" id="ARBA00022475"/>
    </source>
</evidence>
<dbReference type="AlphaFoldDB" id="A0A2M6WRZ2"/>
<evidence type="ECO:0000256" key="13">
    <source>
        <dbReference type="SAM" id="Phobius"/>
    </source>
</evidence>
<dbReference type="GO" id="GO:0005886">
    <property type="term" value="C:plasma membrane"/>
    <property type="evidence" value="ECO:0007669"/>
    <property type="project" value="UniProtKB-SubCell"/>
</dbReference>
<dbReference type="GO" id="GO:0006508">
    <property type="term" value="P:proteolysis"/>
    <property type="evidence" value="ECO:0007669"/>
    <property type="project" value="UniProtKB-KW"/>
</dbReference>
<feature type="domain" description="Peptidase M50" evidence="14">
    <location>
        <begin position="114"/>
        <end position="178"/>
    </location>
</feature>
<keyword evidence="10 13" id="KW-1133">Transmembrane helix</keyword>
<evidence type="ECO:0000259" key="14">
    <source>
        <dbReference type="Pfam" id="PF02163"/>
    </source>
</evidence>
<feature type="transmembrane region" description="Helical" evidence="13">
    <location>
        <begin position="90"/>
        <end position="113"/>
    </location>
</feature>
<evidence type="ECO:0000256" key="7">
    <source>
        <dbReference type="ARBA" id="ARBA00022723"/>
    </source>
</evidence>
<gene>
    <name evidence="15" type="ORF">COT96_00635</name>
</gene>
<comment type="caution">
    <text evidence="15">The sequence shown here is derived from an EMBL/GenBank/DDBJ whole genome shotgun (WGS) entry which is preliminary data.</text>
</comment>
<dbReference type="InterPro" id="IPR052348">
    <property type="entry name" value="Metallopeptidase_M50B"/>
</dbReference>
<dbReference type="InterPro" id="IPR008915">
    <property type="entry name" value="Peptidase_M50"/>
</dbReference>
<keyword evidence="9" id="KW-0862">Zinc</keyword>
<dbReference type="InterPro" id="IPR044537">
    <property type="entry name" value="Rip2-like"/>
</dbReference>
<sequence>MIFALIIILFSAVIHEYMHGWTADRLGDPTAKDAGRLTLNPMAHIDWWGSILMPALIYFATGGGLIFGYAKPVPFNPYNLRDQKYGVAKVAIAGPLANFLVALSFGLLLRFSPAINTNLALFIATIVQINLVLMIFNLLPIPPLDGSKVIAPFLPYRWQEKLNRLEQYGMLIVLFVVLFGFSLIIPIINSLFKLIVGS</sequence>
<dbReference type="EMBL" id="PFAO01000013">
    <property type="protein sequence ID" value="PIT95553.1"/>
    <property type="molecule type" value="Genomic_DNA"/>
</dbReference>
<evidence type="ECO:0000256" key="5">
    <source>
        <dbReference type="ARBA" id="ARBA00022670"/>
    </source>
</evidence>
<feature type="transmembrane region" description="Helical" evidence="13">
    <location>
        <begin position="168"/>
        <end position="188"/>
    </location>
</feature>
<dbReference type="GO" id="GO:0008237">
    <property type="term" value="F:metallopeptidase activity"/>
    <property type="evidence" value="ECO:0007669"/>
    <property type="project" value="UniProtKB-KW"/>
</dbReference>
<name>A0A2M6WRZ2_9BACT</name>
<comment type="similarity">
    <text evidence="3">Belongs to the peptidase M50B family.</text>
</comment>
<reference evidence="16" key="1">
    <citation type="submission" date="2017-09" db="EMBL/GenBank/DDBJ databases">
        <title>Depth-based differentiation of microbial function through sediment-hosted aquifers and enrichment of novel symbionts in the deep terrestrial subsurface.</title>
        <authorList>
            <person name="Probst A.J."/>
            <person name="Ladd B."/>
            <person name="Jarett J.K."/>
            <person name="Geller-Mcgrath D.E."/>
            <person name="Sieber C.M.K."/>
            <person name="Emerson J.B."/>
            <person name="Anantharaman K."/>
            <person name="Thomas B.C."/>
            <person name="Malmstrom R."/>
            <person name="Stieglmeier M."/>
            <person name="Klingl A."/>
            <person name="Woyke T."/>
            <person name="Ryan C.M."/>
            <person name="Banfield J.F."/>
        </authorList>
    </citation>
    <scope>NUCLEOTIDE SEQUENCE [LARGE SCALE GENOMIC DNA]</scope>
</reference>
<comment type="subcellular location">
    <subcellularLocation>
        <location evidence="2">Cell membrane</location>
        <topology evidence="2">Multi-pass membrane protein</topology>
    </subcellularLocation>
</comment>
<keyword evidence="5 15" id="KW-0645">Protease</keyword>
<dbReference type="CDD" id="cd06158">
    <property type="entry name" value="S2P-M50_like_1"/>
    <property type="match status" value="1"/>
</dbReference>
<keyword evidence="8" id="KW-0378">Hydrolase</keyword>
<protein>
    <submittedName>
        <fullName evidence="15">Site-2 protease family protein</fullName>
    </submittedName>
</protein>
<dbReference type="GO" id="GO:0046872">
    <property type="term" value="F:metal ion binding"/>
    <property type="evidence" value="ECO:0007669"/>
    <property type="project" value="UniProtKB-KW"/>
</dbReference>
<evidence type="ECO:0000256" key="10">
    <source>
        <dbReference type="ARBA" id="ARBA00022989"/>
    </source>
</evidence>
<keyword evidence="7" id="KW-0479">Metal-binding</keyword>
<dbReference type="PANTHER" id="PTHR35864:SF1">
    <property type="entry name" value="ZINC METALLOPROTEASE YWHC-RELATED"/>
    <property type="match status" value="1"/>
</dbReference>
<evidence type="ECO:0000256" key="3">
    <source>
        <dbReference type="ARBA" id="ARBA00007931"/>
    </source>
</evidence>
<evidence type="ECO:0000256" key="11">
    <source>
        <dbReference type="ARBA" id="ARBA00023049"/>
    </source>
</evidence>
<evidence type="ECO:0000256" key="9">
    <source>
        <dbReference type="ARBA" id="ARBA00022833"/>
    </source>
</evidence>
<dbReference type="PANTHER" id="PTHR35864">
    <property type="entry name" value="ZINC METALLOPROTEASE MJ0611-RELATED"/>
    <property type="match status" value="1"/>
</dbReference>
<keyword evidence="6 13" id="KW-0812">Transmembrane</keyword>
<dbReference type="Pfam" id="PF02163">
    <property type="entry name" value="Peptidase_M50"/>
    <property type="match status" value="1"/>
</dbReference>
<keyword evidence="11" id="KW-0482">Metalloprotease</keyword>
<evidence type="ECO:0000256" key="8">
    <source>
        <dbReference type="ARBA" id="ARBA00022801"/>
    </source>
</evidence>
<keyword evidence="4" id="KW-1003">Cell membrane</keyword>
<evidence type="ECO:0000256" key="2">
    <source>
        <dbReference type="ARBA" id="ARBA00004651"/>
    </source>
</evidence>
<keyword evidence="12 13" id="KW-0472">Membrane</keyword>